<evidence type="ECO:0000256" key="2">
    <source>
        <dbReference type="ARBA" id="ARBA00023108"/>
    </source>
</evidence>
<sequence length="248" mass="27641">MKSTFIYFSLIVYFQKGNCFSFSDSFKVCHRSDPKLDACLSDAIETGFKTLGSTGLPAIGVPSIDPLKISEIVIGAGTSAVNLVQKYYNASIIGLSNLKVDNALFDFEKGVLSFVTKLPTLKQEAKYNVEGKIMVLPVYGTGDSIITFTNAALKHDIHFDKENKNNKQYLKVKLYTARITVEGAHFDFQNLFNGDKRLGDNILKVINENWSVIFDDVKDGVNNSFSKVFEAVAKIFFSKIPIENMFPN</sequence>
<reference evidence="4" key="1">
    <citation type="submission" date="2022-01" db="EMBL/GenBank/DDBJ databases">
        <authorList>
            <person name="King R."/>
        </authorList>
    </citation>
    <scope>NUCLEOTIDE SEQUENCE</scope>
</reference>
<organism evidence="4 5">
    <name type="scientific">Psylliodes chrysocephalus</name>
    <dbReference type="NCBI Taxonomy" id="3402493"/>
    <lineage>
        <taxon>Eukaryota</taxon>
        <taxon>Metazoa</taxon>
        <taxon>Ecdysozoa</taxon>
        <taxon>Arthropoda</taxon>
        <taxon>Hexapoda</taxon>
        <taxon>Insecta</taxon>
        <taxon>Pterygota</taxon>
        <taxon>Neoptera</taxon>
        <taxon>Endopterygota</taxon>
        <taxon>Coleoptera</taxon>
        <taxon>Polyphaga</taxon>
        <taxon>Cucujiformia</taxon>
        <taxon>Chrysomeloidea</taxon>
        <taxon>Chrysomelidae</taxon>
        <taxon>Galerucinae</taxon>
        <taxon>Alticini</taxon>
        <taxon>Psylliodes</taxon>
    </lineage>
</organism>
<name>A0A9P0CIE9_9CUCU</name>
<dbReference type="AlphaFoldDB" id="A0A9P0CIE9"/>
<dbReference type="SMART" id="SM00700">
    <property type="entry name" value="JHBP"/>
    <property type="match status" value="1"/>
</dbReference>
<accession>A0A9P0CIE9</accession>
<dbReference type="GO" id="GO:0007623">
    <property type="term" value="P:circadian rhythm"/>
    <property type="evidence" value="ECO:0007669"/>
    <property type="project" value="UniProtKB-ARBA"/>
</dbReference>
<protein>
    <submittedName>
        <fullName evidence="4">Uncharacterized protein</fullName>
    </submittedName>
</protein>
<dbReference type="InterPro" id="IPR038606">
    <property type="entry name" value="To_sf"/>
</dbReference>
<dbReference type="Proteomes" id="UP001153636">
    <property type="component" value="Chromosome 1"/>
</dbReference>
<dbReference type="Pfam" id="PF06585">
    <property type="entry name" value="JHBP"/>
    <property type="match status" value="1"/>
</dbReference>
<dbReference type="PANTHER" id="PTHR11008">
    <property type="entry name" value="PROTEIN TAKEOUT-LIKE PROTEIN"/>
    <property type="match status" value="1"/>
</dbReference>
<dbReference type="Gene3D" id="3.15.10.30">
    <property type="entry name" value="Haemolymph juvenile hormone binding protein"/>
    <property type="match status" value="1"/>
</dbReference>
<evidence type="ECO:0000256" key="3">
    <source>
        <dbReference type="ARBA" id="ARBA00060902"/>
    </source>
</evidence>
<keyword evidence="5" id="KW-1185">Reference proteome</keyword>
<keyword evidence="2" id="KW-0090">Biological rhythms</keyword>
<proteinExistence type="inferred from homology"/>
<evidence type="ECO:0000313" key="5">
    <source>
        <dbReference type="Proteomes" id="UP001153636"/>
    </source>
</evidence>
<gene>
    <name evidence="4" type="ORF">PSYICH_LOCUS320</name>
</gene>
<keyword evidence="1" id="KW-0732">Signal</keyword>
<comment type="similarity">
    <text evidence="3">Belongs to the TO family.</text>
</comment>
<dbReference type="GO" id="GO:0005615">
    <property type="term" value="C:extracellular space"/>
    <property type="evidence" value="ECO:0007669"/>
    <property type="project" value="TreeGrafter"/>
</dbReference>
<evidence type="ECO:0000256" key="1">
    <source>
        <dbReference type="ARBA" id="ARBA00022729"/>
    </source>
</evidence>
<dbReference type="OrthoDB" id="8190514at2759"/>
<dbReference type="InterPro" id="IPR010562">
    <property type="entry name" value="Haemolymph_juvenile_hormone-bd"/>
</dbReference>
<dbReference type="EMBL" id="OV651813">
    <property type="protein sequence ID" value="CAH1099242.1"/>
    <property type="molecule type" value="Genomic_DNA"/>
</dbReference>
<evidence type="ECO:0000313" key="4">
    <source>
        <dbReference type="EMBL" id="CAH1099242.1"/>
    </source>
</evidence>
<dbReference type="PANTHER" id="PTHR11008:SF32">
    <property type="entry name" value="CIRCADIAN CLOCK-CONTROLLED PROTEIN DAYWAKE-RELATED"/>
    <property type="match status" value="1"/>
</dbReference>
<dbReference type="FunFam" id="3.15.10.30:FF:000001">
    <property type="entry name" value="Takeout-like protein 1"/>
    <property type="match status" value="1"/>
</dbReference>